<feature type="domain" description="Dihydroneopterin aldolase/epimerase" evidence="1">
    <location>
        <begin position="3"/>
        <end position="106"/>
    </location>
</feature>
<evidence type="ECO:0000313" key="2">
    <source>
        <dbReference type="EMBL" id="CRF41356.1"/>
    </source>
</evidence>
<evidence type="ECO:0000313" key="4">
    <source>
        <dbReference type="EMBL" id="CRF43607.1"/>
    </source>
</evidence>
<dbReference type="Proteomes" id="UP000043437">
    <property type="component" value="Unassembled WGS sequence"/>
</dbReference>
<proteinExistence type="predicted"/>
<dbReference type="Pfam" id="PF02152">
    <property type="entry name" value="FolB"/>
    <property type="match status" value="1"/>
</dbReference>
<dbReference type="RefSeq" id="WP_053940708.1">
    <property type="nucleotide sequence ID" value="NZ_BSCV01000013.1"/>
</dbReference>
<dbReference type="SUPFAM" id="SSF55620">
    <property type="entry name" value="Tetrahydrobiopterin biosynthesis enzymes-like"/>
    <property type="match status" value="1"/>
</dbReference>
<organism evidence="5 8">
    <name type="scientific">Helicobacter ailurogastricus</name>
    <dbReference type="NCBI Taxonomy" id="1578720"/>
    <lineage>
        <taxon>Bacteria</taxon>
        <taxon>Pseudomonadati</taxon>
        <taxon>Campylobacterota</taxon>
        <taxon>Epsilonproteobacteria</taxon>
        <taxon>Campylobacterales</taxon>
        <taxon>Helicobacteraceae</taxon>
        <taxon>Helicobacter</taxon>
    </lineage>
</organism>
<accession>A0A0K2Y755</accession>
<dbReference type="InterPro" id="IPR006157">
    <property type="entry name" value="FolB_dom"/>
</dbReference>
<evidence type="ECO:0000313" key="3">
    <source>
        <dbReference type="EMBL" id="CRF42027.1"/>
    </source>
</evidence>
<dbReference type="GO" id="GO:0006760">
    <property type="term" value="P:folic acid-containing compound metabolic process"/>
    <property type="evidence" value="ECO:0007669"/>
    <property type="project" value="InterPro"/>
</dbReference>
<dbReference type="EMBL" id="CDML01000038">
    <property type="protein sequence ID" value="CRF41356.1"/>
    <property type="molecule type" value="Genomic_DNA"/>
</dbReference>
<dbReference type="EMBL" id="CDMG01000009">
    <property type="protein sequence ID" value="CRF52975.1"/>
    <property type="molecule type" value="Genomic_DNA"/>
</dbReference>
<evidence type="ECO:0000313" key="8">
    <source>
        <dbReference type="Proteomes" id="UP000043437"/>
    </source>
</evidence>
<dbReference type="Proteomes" id="UP000045175">
    <property type="component" value="Unassembled WGS sequence"/>
</dbReference>
<protein>
    <submittedName>
        <fullName evidence="5">Dihydroneopterin aldolase</fullName>
        <ecNumber evidence="5">4.1.2.25</ecNumber>
    </submittedName>
</protein>
<dbReference type="Proteomes" id="UP000038622">
    <property type="component" value="Unassembled WGS sequence"/>
</dbReference>
<dbReference type="GeneID" id="82132354"/>
<evidence type="ECO:0000313" key="5">
    <source>
        <dbReference type="EMBL" id="CRF52975.1"/>
    </source>
</evidence>
<evidence type="ECO:0000313" key="6">
    <source>
        <dbReference type="Proteomes" id="UP000038622"/>
    </source>
</evidence>
<evidence type="ECO:0000259" key="1">
    <source>
        <dbReference type="SMART" id="SM00905"/>
    </source>
</evidence>
<sequence length="109" mass="12302">MTLSIQDYQIDAVIGLLEGEQKAPQPLIVDLRVEYTYNPPNYLDYIDILEVVQNKLATTHYTLLEEALSEITKWLKTCFPAITQIDMSIKKPQACQRALVGASLQVSFA</sequence>
<dbReference type="Proteomes" id="UP000041394">
    <property type="component" value="Unassembled WGS sequence"/>
</dbReference>
<dbReference type="OrthoDB" id="5325145at2"/>
<dbReference type="Gene3D" id="3.30.1130.10">
    <property type="match status" value="1"/>
</dbReference>
<reference evidence="5" key="1">
    <citation type="submission" date="2014-12" db="EMBL/GenBank/DDBJ databases">
        <title>Whole genome sequences of four Staphylococcus schleiferi canine isolates.</title>
        <authorList>
            <person name="Misic A.M."/>
            <person name="Cain C."/>
            <person name="Morris D.O."/>
            <person name="Rankin S."/>
            <person name="Beiting D."/>
        </authorList>
    </citation>
    <scope>NUCLEOTIDE SEQUENCE</scope>
    <source>
        <strain evidence="2">ASB11</strain>
        <strain evidence="3">ASB13</strain>
        <strain evidence="5">ASB7</strain>
        <strain evidence="4">ASB9</strain>
    </source>
</reference>
<dbReference type="SMART" id="SM00905">
    <property type="entry name" value="FolB"/>
    <property type="match status" value="1"/>
</dbReference>
<name>A0A0K2Y755_9HELI</name>
<reference evidence="6" key="2">
    <citation type="submission" date="2014-12" db="EMBL/GenBank/DDBJ databases">
        <authorList>
            <person name="Smet A."/>
        </authorList>
    </citation>
    <scope>NUCLEOTIDE SEQUENCE [LARGE SCALE GENOMIC DNA]</scope>
</reference>
<dbReference type="EMBL" id="CDMH01000006">
    <property type="protein sequence ID" value="CRF42027.1"/>
    <property type="molecule type" value="Genomic_DNA"/>
</dbReference>
<gene>
    <name evidence="2" type="ORF">HAL011_11500</name>
    <name evidence="3" type="ORF">HAL013_01760</name>
    <name evidence="5" type="ORF">HAL07_14400</name>
    <name evidence="4" type="ORF">HAL09_01530</name>
</gene>
<dbReference type="EC" id="4.1.2.25" evidence="5"/>
<dbReference type="InterPro" id="IPR043133">
    <property type="entry name" value="GTP-CH-I_C/QueF"/>
</dbReference>
<evidence type="ECO:0000313" key="7">
    <source>
        <dbReference type="Proteomes" id="UP000041394"/>
    </source>
</evidence>
<dbReference type="GO" id="GO:0004150">
    <property type="term" value="F:dihydroneopterin aldolase activity"/>
    <property type="evidence" value="ECO:0007669"/>
    <property type="project" value="UniProtKB-EC"/>
</dbReference>
<keyword evidence="6" id="KW-1185">Reference proteome</keyword>
<keyword evidence="5" id="KW-0456">Lyase</keyword>
<dbReference type="EMBL" id="CDMN01000005">
    <property type="protein sequence ID" value="CRF43607.1"/>
    <property type="molecule type" value="Genomic_DNA"/>
</dbReference>
<dbReference type="STRING" id="1578720.HAL011_11500"/>
<reference evidence="7 8" key="3">
    <citation type="submission" date="2014-12" db="EMBL/GenBank/DDBJ databases">
        <authorList>
            <person name="Jaenicke S."/>
        </authorList>
    </citation>
    <scope>NUCLEOTIDE SEQUENCE [LARGE SCALE GENOMIC DNA]</scope>
</reference>
<dbReference type="AlphaFoldDB" id="A0A0K2Y755"/>